<accession>A0A6V8LV21</accession>
<reference evidence="1 2" key="1">
    <citation type="submission" date="2020-03" db="EMBL/GenBank/DDBJ databases">
        <title>Whole genome shotgun sequence of Phytohabitans rumicis NBRC 108638.</title>
        <authorList>
            <person name="Komaki H."/>
            <person name="Tamura T."/>
        </authorList>
    </citation>
    <scope>NUCLEOTIDE SEQUENCE [LARGE SCALE GENOMIC DNA]</scope>
    <source>
        <strain evidence="1 2">NBRC 108638</strain>
    </source>
</reference>
<sequence>MLRRVRERGVDAVTLAVAYHRARDVTPHGPARLVHRRDGLFLPHPDELPDIWDGVRLRPPVQDPAEVAAAARLFELAGPGGALAWTVFLHNTTLGAEHPDAAGVNCFGDPLRADLCPAHPDAGAYAVALARTVVRVTGAPVVAEALSYGTFDHGHHHERCFVPLGDGERALLGLCFCAHCRRAVAGQGADPERLRARIATHLERALDGAPATPGEPAALAAAVGDDVVAMLRARQAVVAALTGRVADAVHAEGGRLIFLDLTGRCSATPVASRPAVRWPCRAGVSASTRPR</sequence>
<evidence type="ECO:0000313" key="1">
    <source>
        <dbReference type="EMBL" id="GFJ96625.1"/>
    </source>
</evidence>
<evidence type="ECO:0000313" key="2">
    <source>
        <dbReference type="Proteomes" id="UP000482960"/>
    </source>
</evidence>
<dbReference type="EMBL" id="BLPG01000002">
    <property type="protein sequence ID" value="GFJ96625.1"/>
    <property type="molecule type" value="Genomic_DNA"/>
</dbReference>
<keyword evidence="2" id="KW-1185">Reference proteome</keyword>
<organism evidence="1 2">
    <name type="scientific">Phytohabitans rumicis</name>
    <dbReference type="NCBI Taxonomy" id="1076125"/>
    <lineage>
        <taxon>Bacteria</taxon>
        <taxon>Bacillati</taxon>
        <taxon>Actinomycetota</taxon>
        <taxon>Actinomycetes</taxon>
        <taxon>Micromonosporales</taxon>
        <taxon>Micromonosporaceae</taxon>
    </lineage>
</organism>
<dbReference type="AlphaFoldDB" id="A0A6V8LV21"/>
<dbReference type="Proteomes" id="UP000482960">
    <property type="component" value="Unassembled WGS sequence"/>
</dbReference>
<protein>
    <submittedName>
        <fullName evidence="1">Uncharacterized protein</fullName>
    </submittedName>
</protein>
<gene>
    <name evidence="1" type="ORF">Prum_102670</name>
</gene>
<name>A0A6V8LV21_9ACTN</name>
<comment type="caution">
    <text evidence="1">The sequence shown here is derived from an EMBL/GenBank/DDBJ whole genome shotgun (WGS) entry which is preliminary data.</text>
</comment>
<proteinExistence type="predicted"/>
<reference evidence="1 2" key="2">
    <citation type="submission" date="2020-03" db="EMBL/GenBank/DDBJ databases">
        <authorList>
            <person name="Ichikawa N."/>
            <person name="Kimura A."/>
            <person name="Kitahashi Y."/>
            <person name="Uohara A."/>
        </authorList>
    </citation>
    <scope>NUCLEOTIDE SEQUENCE [LARGE SCALE GENOMIC DNA]</scope>
    <source>
        <strain evidence="1 2">NBRC 108638</strain>
    </source>
</reference>